<dbReference type="Proteomes" id="UP000199611">
    <property type="component" value="Unassembled WGS sequence"/>
</dbReference>
<dbReference type="InterPro" id="IPR027417">
    <property type="entry name" value="P-loop_NTPase"/>
</dbReference>
<dbReference type="EMBL" id="FOUU01000001">
    <property type="protein sequence ID" value="SFM42717.1"/>
    <property type="molecule type" value="Genomic_DNA"/>
</dbReference>
<dbReference type="NCBIfam" id="TIGR00475">
    <property type="entry name" value="selB"/>
    <property type="match status" value="1"/>
</dbReference>
<dbReference type="Gene3D" id="3.40.50.300">
    <property type="entry name" value="P-loop containing nucleotide triphosphate hydrolases"/>
    <property type="match status" value="1"/>
</dbReference>
<dbReference type="STRING" id="39841.SAMN05660836_00189"/>
<dbReference type="InterPro" id="IPR015190">
    <property type="entry name" value="Elong_fac_SelB-wing-hlx_typ-2"/>
</dbReference>
<dbReference type="PANTHER" id="PTHR43721">
    <property type="entry name" value="ELONGATION FACTOR TU-RELATED"/>
    <property type="match status" value="1"/>
</dbReference>
<dbReference type="PANTHER" id="PTHR43721:SF22">
    <property type="entry name" value="ELONGATION FACTOR TU, MITOCHONDRIAL"/>
    <property type="match status" value="1"/>
</dbReference>
<evidence type="ECO:0000313" key="10">
    <source>
        <dbReference type="EMBL" id="SFM42717.1"/>
    </source>
</evidence>
<dbReference type="SUPFAM" id="SSF50447">
    <property type="entry name" value="Translation proteins"/>
    <property type="match status" value="1"/>
</dbReference>
<protein>
    <recommendedName>
        <fullName evidence="2">Selenocysteine-specific elongation factor</fullName>
    </recommendedName>
    <alternativeName>
        <fullName evidence="8">SelB translation factor</fullName>
    </alternativeName>
</protein>
<dbReference type="InterPro" id="IPR004535">
    <property type="entry name" value="Transl_elong_SelB"/>
</dbReference>
<dbReference type="PROSITE" id="PS51722">
    <property type="entry name" value="G_TR_2"/>
    <property type="match status" value="1"/>
</dbReference>
<dbReference type="GO" id="GO:0003746">
    <property type="term" value="F:translation elongation factor activity"/>
    <property type="evidence" value="ECO:0007669"/>
    <property type="project" value="UniProtKB-KW"/>
</dbReference>
<keyword evidence="6" id="KW-0342">GTP-binding</keyword>
<evidence type="ECO:0000256" key="2">
    <source>
        <dbReference type="ARBA" id="ARBA00015953"/>
    </source>
</evidence>
<dbReference type="GO" id="GO:0005829">
    <property type="term" value="C:cytosol"/>
    <property type="evidence" value="ECO:0007669"/>
    <property type="project" value="TreeGrafter"/>
</dbReference>
<proteinExistence type="predicted"/>
<dbReference type="GO" id="GO:0003723">
    <property type="term" value="F:RNA binding"/>
    <property type="evidence" value="ECO:0007669"/>
    <property type="project" value="InterPro"/>
</dbReference>
<evidence type="ECO:0000256" key="1">
    <source>
        <dbReference type="ARBA" id="ARBA00004496"/>
    </source>
</evidence>
<dbReference type="SUPFAM" id="SSF46785">
    <property type="entry name" value="Winged helix' DNA-binding domain"/>
    <property type="match status" value="3"/>
</dbReference>
<dbReference type="InterPro" id="IPR036390">
    <property type="entry name" value="WH_DNA-bd_sf"/>
</dbReference>
<dbReference type="InterPro" id="IPR036388">
    <property type="entry name" value="WH-like_DNA-bd_sf"/>
</dbReference>
<gene>
    <name evidence="10" type="ORF">SAMN05660836_00189</name>
</gene>
<dbReference type="SUPFAM" id="SSF50465">
    <property type="entry name" value="EF-Tu/eEF-1alpha/eIF2-gamma C-terminal domain"/>
    <property type="match status" value="1"/>
</dbReference>
<dbReference type="InterPro" id="IPR057335">
    <property type="entry name" value="Beta-barrel_SelB"/>
</dbReference>
<keyword evidence="3" id="KW-0963">Cytoplasm</keyword>
<dbReference type="GO" id="GO:0005525">
    <property type="term" value="F:GTP binding"/>
    <property type="evidence" value="ECO:0007669"/>
    <property type="project" value="UniProtKB-KW"/>
</dbReference>
<keyword evidence="5" id="KW-0648">Protein biosynthesis</keyword>
<dbReference type="PROSITE" id="PS00301">
    <property type="entry name" value="G_TR_1"/>
    <property type="match status" value="1"/>
</dbReference>
<evidence type="ECO:0000313" key="11">
    <source>
        <dbReference type="Proteomes" id="UP000199611"/>
    </source>
</evidence>
<dbReference type="InterPro" id="IPR015191">
    <property type="entry name" value="SelB_WHD4"/>
</dbReference>
<comment type="subcellular location">
    <subcellularLocation>
        <location evidence="1">Cytoplasm</location>
    </subcellularLocation>
</comment>
<dbReference type="GO" id="GO:0001514">
    <property type="term" value="P:selenocysteine incorporation"/>
    <property type="evidence" value="ECO:0007669"/>
    <property type="project" value="InterPro"/>
</dbReference>
<dbReference type="InterPro" id="IPR031157">
    <property type="entry name" value="G_TR_CS"/>
</dbReference>
<dbReference type="InterPro" id="IPR004161">
    <property type="entry name" value="EFTu-like_2"/>
</dbReference>
<dbReference type="Pfam" id="PF25461">
    <property type="entry name" value="Beta-barrel_SelB"/>
    <property type="match status" value="1"/>
</dbReference>
<dbReference type="OrthoDB" id="9803139at2"/>
<keyword evidence="11" id="KW-1185">Reference proteome</keyword>
<dbReference type="GO" id="GO:0003924">
    <property type="term" value="F:GTPase activity"/>
    <property type="evidence" value="ECO:0007669"/>
    <property type="project" value="InterPro"/>
</dbReference>
<evidence type="ECO:0000259" key="9">
    <source>
        <dbReference type="PROSITE" id="PS51722"/>
    </source>
</evidence>
<evidence type="ECO:0000256" key="3">
    <source>
        <dbReference type="ARBA" id="ARBA00022490"/>
    </source>
</evidence>
<evidence type="ECO:0000256" key="7">
    <source>
        <dbReference type="ARBA" id="ARBA00025526"/>
    </source>
</evidence>
<dbReference type="InterPro" id="IPR009000">
    <property type="entry name" value="Transl_B-barrel_sf"/>
</dbReference>
<keyword evidence="10" id="KW-0251">Elongation factor</keyword>
<dbReference type="Gene3D" id="1.10.10.10">
    <property type="entry name" value="Winged helix-like DNA-binding domain superfamily/Winged helix DNA-binding domain"/>
    <property type="match status" value="1"/>
</dbReference>
<dbReference type="InterPro" id="IPR005225">
    <property type="entry name" value="Small_GTP-bd"/>
</dbReference>
<dbReference type="Pfam" id="PF00009">
    <property type="entry name" value="GTP_EFTU"/>
    <property type="match status" value="1"/>
</dbReference>
<dbReference type="Pfam" id="PF09106">
    <property type="entry name" value="WHD_2nd_SelB"/>
    <property type="match status" value="1"/>
</dbReference>
<dbReference type="CDD" id="cd04171">
    <property type="entry name" value="SelB"/>
    <property type="match status" value="1"/>
</dbReference>
<evidence type="ECO:0000256" key="5">
    <source>
        <dbReference type="ARBA" id="ARBA00022917"/>
    </source>
</evidence>
<sequence>MKYVILGTAGHIDHGKTSLIRALTGIDTDRLKEEKERGITIELGFAHFNLPNGIKVGIVDVPGHEKFVHHMVSGATGMDMVALLVAADEGVMPQTREHLDICRLLNISRGLVVLTKIDLVDDPDWLELVKEDIREAVKGTFLEGSPIVPVSAKTGEGLQKLVKVISDIAVSVPERPSSGPFRLPVDRVFTMKGFGTVVTGTSNTGRLHVGDPLMVYPSRRLTRARSLQSHGEPVEEVGPGMRTAINLQGLEKSEVRRGDVVAPPDALIPTNLVDVELLLLPSAPRKLKHGDRVRFHTGTVEIIATVALLGTDQVKPGDSAYAQLILEEPTAVLAGDRFIVRSYSPVITIGGGSILNPLPKKHKRKARLRAAAELQSLASSTPSGRILWHIRSSDYKGLTYRELGVRTACFGERLHSLIDRLEKEGAIKIIDREKGLFIASENISSAKNICLEKIREYHARHPLKSGIPRELLYAEVSRALHLSTGVFAFIVDELVNSGDVILENDLVRLRGHSAVLTPEQEKIRAAIETTYLEAGLQPPYFRDIADKIPGTPEEKNAVCEWMINEGVLIRVKDELIFHRLAVENLKNQLISFLKDRGKISTGEFKELAGTSRKYAIPLLEYFDRTKVTLRIGDERQLRKNST</sequence>
<dbReference type="CDD" id="cd15491">
    <property type="entry name" value="selB_III"/>
    <property type="match status" value="1"/>
</dbReference>
<dbReference type="InterPro" id="IPR009001">
    <property type="entry name" value="Transl_elong_EF1A/Init_IF2_C"/>
</dbReference>
<dbReference type="NCBIfam" id="TIGR00231">
    <property type="entry name" value="small_GTP"/>
    <property type="match status" value="1"/>
</dbReference>
<accession>A0A1I4QRR2</accession>
<keyword evidence="4" id="KW-0547">Nucleotide-binding</keyword>
<dbReference type="InterPro" id="IPR050055">
    <property type="entry name" value="EF-Tu_GTPase"/>
</dbReference>
<organism evidence="10 11">
    <name type="scientific">Thermodesulforhabdus norvegica</name>
    <dbReference type="NCBI Taxonomy" id="39841"/>
    <lineage>
        <taxon>Bacteria</taxon>
        <taxon>Pseudomonadati</taxon>
        <taxon>Thermodesulfobacteriota</taxon>
        <taxon>Syntrophobacteria</taxon>
        <taxon>Syntrophobacterales</taxon>
        <taxon>Thermodesulforhabdaceae</taxon>
        <taxon>Thermodesulforhabdus</taxon>
    </lineage>
</organism>
<name>A0A1I4QRR2_9BACT</name>
<comment type="function">
    <text evidence="7">Translation factor necessary for the incorporation of selenocysteine into proteins. It probably replaces EF-Tu for the insertion of selenocysteine directed by the UGA codon. SelB binds GTP and GDP.</text>
</comment>
<evidence type="ECO:0000256" key="4">
    <source>
        <dbReference type="ARBA" id="ARBA00022741"/>
    </source>
</evidence>
<dbReference type="CDD" id="cd03696">
    <property type="entry name" value="SelB_II"/>
    <property type="match status" value="1"/>
</dbReference>
<evidence type="ECO:0000256" key="8">
    <source>
        <dbReference type="ARBA" id="ARBA00031615"/>
    </source>
</evidence>
<feature type="domain" description="Tr-type G" evidence="9">
    <location>
        <begin position="1"/>
        <end position="174"/>
    </location>
</feature>
<dbReference type="Gene3D" id="1.10.10.2770">
    <property type="match status" value="1"/>
</dbReference>
<evidence type="ECO:0000256" key="6">
    <source>
        <dbReference type="ARBA" id="ARBA00023134"/>
    </source>
</evidence>
<dbReference type="Gene3D" id="2.40.30.10">
    <property type="entry name" value="Translation factors"/>
    <property type="match status" value="2"/>
</dbReference>
<dbReference type="Pfam" id="PF03144">
    <property type="entry name" value="GTP_EFTU_D2"/>
    <property type="match status" value="1"/>
</dbReference>
<dbReference type="InterPro" id="IPR000795">
    <property type="entry name" value="T_Tr_GTP-bd_dom"/>
</dbReference>
<reference evidence="10 11" key="1">
    <citation type="submission" date="2016-10" db="EMBL/GenBank/DDBJ databases">
        <authorList>
            <person name="de Groot N.N."/>
        </authorList>
    </citation>
    <scope>NUCLEOTIDE SEQUENCE [LARGE SCALE GENOMIC DNA]</scope>
    <source>
        <strain evidence="10 11">DSM 9990</strain>
    </source>
</reference>
<dbReference type="AlphaFoldDB" id="A0A1I4QRR2"/>
<dbReference type="SUPFAM" id="SSF52540">
    <property type="entry name" value="P-loop containing nucleoside triphosphate hydrolases"/>
    <property type="match status" value="1"/>
</dbReference>
<dbReference type="Pfam" id="PF09107">
    <property type="entry name" value="WHD_3rd_SelB"/>
    <property type="match status" value="1"/>
</dbReference>